<dbReference type="RefSeq" id="WP_380541405.1">
    <property type="nucleotide sequence ID" value="NZ_JBHFAB010000025.1"/>
</dbReference>
<gene>
    <name evidence="2" type="ORF">ACEZDE_27425</name>
</gene>
<feature type="domain" description="NADP-dependent oxidoreductase" evidence="1">
    <location>
        <begin position="23"/>
        <end position="295"/>
    </location>
</feature>
<organism evidence="2 3">
    <name type="scientific">Streptacidiphilus cavernicola</name>
    <dbReference type="NCBI Taxonomy" id="3342716"/>
    <lineage>
        <taxon>Bacteria</taxon>
        <taxon>Bacillati</taxon>
        <taxon>Actinomycetota</taxon>
        <taxon>Actinomycetes</taxon>
        <taxon>Kitasatosporales</taxon>
        <taxon>Streptomycetaceae</taxon>
        <taxon>Streptacidiphilus</taxon>
    </lineage>
</organism>
<evidence type="ECO:0000313" key="2">
    <source>
        <dbReference type="EMBL" id="MFC1420347.1"/>
    </source>
</evidence>
<dbReference type="Pfam" id="PF00248">
    <property type="entry name" value="Aldo_ket_red"/>
    <property type="match status" value="1"/>
</dbReference>
<accession>A0ABV6W2X7</accession>
<dbReference type="EMBL" id="JBHFAB010000025">
    <property type="protein sequence ID" value="MFC1420347.1"/>
    <property type="molecule type" value="Genomic_DNA"/>
</dbReference>
<dbReference type="CDD" id="cd19088">
    <property type="entry name" value="AKR_AKR13B1"/>
    <property type="match status" value="1"/>
</dbReference>
<keyword evidence="3" id="KW-1185">Reference proteome</keyword>
<dbReference type="PRINTS" id="PR00069">
    <property type="entry name" value="ALDKETRDTASE"/>
</dbReference>
<evidence type="ECO:0000313" key="3">
    <source>
        <dbReference type="Proteomes" id="UP001592531"/>
    </source>
</evidence>
<dbReference type="NCBIfam" id="NF007695">
    <property type="entry name" value="PRK10376.1"/>
    <property type="match status" value="1"/>
</dbReference>
<dbReference type="PANTHER" id="PTHR43638">
    <property type="entry name" value="OXIDOREDUCTASE, ALDO/KETO REDUCTASE FAMILY PROTEIN"/>
    <property type="match status" value="1"/>
</dbReference>
<comment type="caution">
    <text evidence="2">The sequence shown here is derived from an EMBL/GenBank/DDBJ whole genome shotgun (WGS) entry which is preliminary data.</text>
</comment>
<dbReference type="Proteomes" id="UP001592531">
    <property type="component" value="Unassembled WGS sequence"/>
</dbReference>
<name>A0ABV6W2X7_9ACTN</name>
<dbReference type="Gene3D" id="3.20.20.100">
    <property type="entry name" value="NADP-dependent oxidoreductase domain"/>
    <property type="match status" value="1"/>
</dbReference>
<dbReference type="InterPro" id="IPR023210">
    <property type="entry name" value="NADP_OxRdtase_dom"/>
</dbReference>
<dbReference type="PANTHER" id="PTHR43638:SF3">
    <property type="entry name" value="ALDEHYDE REDUCTASE"/>
    <property type="match status" value="1"/>
</dbReference>
<protein>
    <submittedName>
        <fullName evidence="2">Oxidoreductase</fullName>
    </submittedName>
</protein>
<evidence type="ECO:0000259" key="1">
    <source>
        <dbReference type="Pfam" id="PF00248"/>
    </source>
</evidence>
<dbReference type="SUPFAM" id="SSF51430">
    <property type="entry name" value="NAD(P)-linked oxidoreductase"/>
    <property type="match status" value="1"/>
</dbReference>
<proteinExistence type="predicted"/>
<dbReference type="InterPro" id="IPR036812">
    <property type="entry name" value="NAD(P)_OxRdtase_dom_sf"/>
</dbReference>
<dbReference type="InterPro" id="IPR020471">
    <property type="entry name" value="AKR"/>
</dbReference>
<sequence length="309" mass="32482">MTSETITAAASGTWRLGDLTVRRMGFGAMRLTGSGPFDLGTPSDRDRVLGVLRRAVELGVNHIDTAAFYFSSLRSANELINRALGPYPDDLVITTKVGPGRDASGDWSWAAPEQLRGQVEENLRQLGRDCLDVVNLRVKGGGSIAEHFGALAELRRAGLIRHLGVSNVSAAQLAEARAVAPVVCVQNRYGVDSRRAGSDGLLRLCGEAGIAFVPFFAIAGAGKEAGAGPVENPVVTAVAEAHGATAAQVRLAWTLRQGPHVLAIPGTGNPDHLLANLAAGALRLTDQECAALDALGDDPEQPNRSSRRE</sequence>
<reference evidence="2 3" key="1">
    <citation type="submission" date="2024-09" db="EMBL/GenBank/DDBJ databases">
        <authorList>
            <person name="Lee S.D."/>
        </authorList>
    </citation>
    <scope>NUCLEOTIDE SEQUENCE [LARGE SCALE GENOMIC DNA]</scope>
    <source>
        <strain evidence="2 3">N8-3</strain>
    </source>
</reference>